<organism evidence="1 2">
    <name type="scientific">Fomitopsis schrenkii</name>
    <name type="common">Brown rot fungus</name>
    <dbReference type="NCBI Taxonomy" id="2126942"/>
    <lineage>
        <taxon>Eukaryota</taxon>
        <taxon>Fungi</taxon>
        <taxon>Dikarya</taxon>
        <taxon>Basidiomycota</taxon>
        <taxon>Agaricomycotina</taxon>
        <taxon>Agaricomycetes</taxon>
        <taxon>Polyporales</taxon>
        <taxon>Fomitopsis</taxon>
    </lineage>
</organism>
<dbReference type="Proteomes" id="UP000015241">
    <property type="component" value="Unassembled WGS sequence"/>
</dbReference>
<keyword evidence="2" id="KW-1185">Reference proteome</keyword>
<reference evidence="1 2" key="1">
    <citation type="journal article" date="2012" name="Science">
        <title>The Paleozoic origin of enzymatic lignin decomposition reconstructed from 31 fungal genomes.</title>
        <authorList>
            <person name="Floudas D."/>
            <person name="Binder M."/>
            <person name="Riley R."/>
            <person name="Barry K."/>
            <person name="Blanchette R.A."/>
            <person name="Henrissat B."/>
            <person name="Martinez A.T."/>
            <person name="Otillar R."/>
            <person name="Spatafora J.W."/>
            <person name="Yadav J.S."/>
            <person name="Aerts A."/>
            <person name="Benoit I."/>
            <person name="Boyd A."/>
            <person name="Carlson A."/>
            <person name="Copeland A."/>
            <person name="Coutinho P.M."/>
            <person name="de Vries R.P."/>
            <person name="Ferreira P."/>
            <person name="Findley K."/>
            <person name="Foster B."/>
            <person name="Gaskell J."/>
            <person name="Glotzer D."/>
            <person name="Gorecki P."/>
            <person name="Heitman J."/>
            <person name="Hesse C."/>
            <person name="Hori C."/>
            <person name="Igarashi K."/>
            <person name="Jurgens J.A."/>
            <person name="Kallen N."/>
            <person name="Kersten P."/>
            <person name="Kohler A."/>
            <person name="Kuees U."/>
            <person name="Kumar T.K.A."/>
            <person name="Kuo A."/>
            <person name="LaButti K."/>
            <person name="Larrondo L.F."/>
            <person name="Lindquist E."/>
            <person name="Ling A."/>
            <person name="Lombard V."/>
            <person name="Lucas S."/>
            <person name="Lundell T."/>
            <person name="Martin R."/>
            <person name="McLaughlin D.J."/>
            <person name="Morgenstern I."/>
            <person name="Morin E."/>
            <person name="Murat C."/>
            <person name="Nagy L.G."/>
            <person name="Nolan M."/>
            <person name="Ohm R.A."/>
            <person name="Patyshakuliyeva A."/>
            <person name="Rokas A."/>
            <person name="Ruiz-Duenas F.J."/>
            <person name="Sabat G."/>
            <person name="Salamov A."/>
            <person name="Samejima M."/>
            <person name="Schmutz J."/>
            <person name="Slot J.C."/>
            <person name="St John F."/>
            <person name="Stenlid J."/>
            <person name="Sun H."/>
            <person name="Sun S."/>
            <person name="Syed K."/>
            <person name="Tsang A."/>
            <person name="Wiebenga A."/>
            <person name="Young D."/>
            <person name="Pisabarro A."/>
            <person name="Eastwood D.C."/>
            <person name="Martin F."/>
            <person name="Cullen D."/>
            <person name="Grigoriev I.V."/>
            <person name="Hibbett D.S."/>
        </authorList>
    </citation>
    <scope>NUCLEOTIDE SEQUENCE</scope>
    <source>
        <strain evidence="2">FP-58527</strain>
    </source>
</reference>
<dbReference type="EMBL" id="KE504165">
    <property type="protein sequence ID" value="EPS98481.1"/>
    <property type="molecule type" value="Genomic_DNA"/>
</dbReference>
<protein>
    <submittedName>
        <fullName evidence="1">Uncharacterized protein</fullName>
    </submittedName>
</protein>
<dbReference type="HOGENOM" id="CLU_3032344_0_0_1"/>
<dbReference type="AlphaFoldDB" id="S8DZR8"/>
<dbReference type="InParanoid" id="S8DZR8"/>
<sequence length="55" mass="6216">MGIAGLRMPVWFTGEEAMYMSERGHESCMRDPIPNGHIRAMYELGHPGRSRGTTH</sequence>
<name>S8DZR8_FOMSC</name>
<gene>
    <name evidence="1" type="ORF">FOMPIDRAFT_1024632</name>
</gene>
<evidence type="ECO:0000313" key="2">
    <source>
        <dbReference type="Proteomes" id="UP000015241"/>
    </source>
</evidence>
<accession>S8DZR8</accession>
<evidence type="ECO:0000313" key="1">
    <source>
        <dbReference type="EMBL" id="EPS98481.1"/>
    </source>
</evidence>
<proteinExistence type="predicted"/>